<protein>
    <submittedName>
        <fullName evidence="1">Uncharacterized protein</fullName>
    </submittedName>
</protein>
<dbReference type="AlphaFoldDB" id="A0A840HWF4"/>
<evidence type="ECO:0000313" key="2">
    <source>
        <dbReference type="Proteomes" id="UP000575068"/>
    </source>
</evidence>
<sequence>MTPSATRGSQYMQYLFQDPVRILQYIIVPEPQHGVTACLQRAGARLILGGPLRMLTAVQFDNQTSARTEEVCNMPTHWSLPPEFISFKSPSTKMMPEPNFGIRTVLTQGSRKICQRFSGHEAFYKRERRFSNHYPSEFEPLARWPEYSSSPLGEDSETWRLCRLVAAGEGL</sequence>
<dbReference type="EMBL" id="JACHOV010000007">
    <property type="protein sequence ID" value="MBB4641744.1"/>
    <property type="molecule type" value="Genomic_DNA"/>
</dbReference>
<proteinExistence type="predicted"/>
<keyword evidence="2" id="KW-1185">Reference proteome</keyword>
<evidence type="ECO:0000313" key="1">
    <source>
        <dbReference type="EMBL" id="MBB4641744.1"/>
    </source>
</evidence>
<name>A0A840HWF4_9SPHN</name>
<accession>A0A840HWF4</accession>
<comment type="caution">
    <text evidence="1">The sequence shown here is derived from an EMBL/GenBank/DDBJ whole genome shotgun (WGS) entry which is preliminary data.</text>
</comment>
<dbReference type="Proteomes" id="UP000575068">
    <property type="component" value="Unassembled WGS sequence"/>
</dbReference>
<reference evidence="1 2" key="1">
    <citation type="submission" date="2020-08" db="EMBL/GenBank/DDBJ databases">
        <title>Genomic Encyclopedia of Type Strains, Phase IV (KMG-IV): sequencing the most valuable type-strain genomes for metagenomic binning, comparative biology and taxonomic classification.</title>
        <authorList>
            <person name="Goeker M."/>
        </authorList>
    </citation>
    <scope>NUCLEOTIDE SEQUENCE [LARGE SCALE GENOMIC DNA]</scope>
    <source>
        <strain evidence="1 2">DSM 7465</strain>
    </source>
</reference>
<gene>
    <name evidence="1" type="ORF">HNQ99_002057</name>
</gene>
<organism evidence="1 2">
    <name type="scientific">Rhizorhapis suberifaciens</name>
    <name type="common">corky root of lettuce</name>
    <dbReference type="NCBI Taxonomy" id="13656"/>
    <lineage>
        <taxon>Bacteria</taxon>
        <taxon>Pseudomonadati</taxon>
        <taxon>Pseudomonadota</taxon>
        <taxon>Alphaproteobacteria</taxon>
        <taxon>Sphingomonadales</taxon>
        <taxon>Sphingomonadaceae</taxon>
        <taxon>Rhizorhapis</taxon>
    </lineage>
</organism>